<evidence type="ECO:0000256" key="6">
    <source>
        <dbReference type="ARBA" id="ARBA00022691"/>
    </source>
</evidence>
<dbReference type="CDD" id="cd11645">
    <property type="entry name" value="Precorrin_2_C20_MT"/>
    <property type="match status" value="1"/>
</dbReference>
<evidence type="ECO:0000256" key="1">
    <source>
        <dbReference type="ARBA" id="ARBA00004953"/>
    </source>
</evidence>
<dbReference type="SUPFAM" id="SSF53790">
    <property type="entry name" value="Tetrapyrrole methylase"/>
    <property type="match status" value="1"/>
</dbReference>
<keyword evidence="3" id="KW-0169">Cobalamin biosynthesis</keyword>
<organism evidence="9">
    <name type="scientific">uncultured Anaerotruncus sp</name>
    <dbReference type="NCBI Taxonomy" id="905011"/>
    <lineage>
        <taxon>Bacteria</taxon>
        <taxon>Bacillati</taxon>
        <taxon>Bacillota</taxon>
        <taxon>Clostridia</taxon>
        <taxon>Eubacteriales</taxon>
        <taxon>Oscillospiraceae</taxon>
        <taxon>Anaerotruncus</taxon>
        <taxon>environmental samples</taxon>
    </lineage>
</organism>
<dbReference type="EC" id="2.1.1.130" evidence="9"/>
<comment type="similarity">
    <text evidence="2 7">Belongs to the precorrin methyltransferase family.</text>
</comment>
<dbReference type="GO" id="GO:0009236">
    <property type="term" value="P:cobalamin biosynthetic process"/>
    <property type="evidence" value="ECO:0007669"/>
    <property type="project" value="UniProtKB-UniRule"/>
</dbReference>
<protein>
    <submittedName>
        <fullName evidence="9">Precorrin-2 C(20)-methyltransferase</fullName>
        <ecNumber evidence="9">2.1.1.130</ecNumber>
    </submittedName>
</protein>
<keyword evidence="5 9" id="KW-0808">Transferase</keyword>
<accession>A0A1C6GUF9</accession>
<dbReference type="InterPro" id="IPR012382">
    <property type="entry name" value="CobI/CbiL"/>
</dbReference>
<sequence>MTGTFISVGVGPGDPQLLTLAAVDTIERCRVVALPASGAGDNAAARIAGALLEGKELLYCPAPMSRDRGQLQAVFAQNADLLAGYLDRGENVAFLTLGDPTVYATPMYLHRILKERGYPTRIVPGVPSFCAAAAALDMPLCEGGEMLHVIPASYPDSQLALDYPGTKVLMKSGRSLQQIKKQLAARPQLRARAVERCGMPGQVLYEDLKQIDESASYFTVVIAKEESQ</sequence>
<dbReference type="GO" id="GO:0032259">
    <property type="term" value="P:methylation"/>
    <property type="evidence" value="ECO:0007669"/>
    <property type="project" value="UniProtKB-KW"/>
</dbReference>
<keyword evidence="4 9" id="KW-0489">Methyltransferase</keyword>
<dbReference type="Pfam" id="PF00590">
    <property type="entry name" value="TP_methylase"/>
    <property type="match status" value="1"/>
</dbReference>
<dbReference type="NCBIfam" id="TIGR01467">
    <property type="entry name" value="cobI_cbiL"/>
    <property type="match status" value="1"/>
</dbReference>
<proteinExistence type="inferred from homology"/>
<evidence type="ECO:0000256" key="4">
    <source>
        <dbReference type="ARBA" id="ARBA00022603"/>
    </source>
</evidence>
<dbReference type="PANTHER" id="PTHR43467">
    <property type="entry name" value="COBALT-PRECORRIN-2 C(20)-METHYLTRANSFERASE"/>
    <property type="match status" value="1"/>
</dbReference>
<comment type="pathway">
    <text evidence="1">Cofactor biosynthesis; adenosylcobalamin biosynthesis.</text>
</comment>
<name>A0A1C6GUF9_9FIRM</name>
<dbReference type="InterPro" id="IPR035996">
    <property type="entry name" value="4pyrrol_Methylase_sf"/>
</dbReference>
<keyword evidence="6" id="KW-0949">S-adenosyl-L-methionine</keyword>
<dbReference type="PIRSF" id="PIRSF036427">
    <property type="entry name" value="Precrrn-2_mtase"/>
    <property type="match status" value="1"/>
</dbReference>
<dbReference type="InterPro" id="IPR014776">
    <property type="entry name" value="4pyrrole_Mease_sub2"/>
</dbReference>
<evidence type="ECO:0000256" key="2">
    <source>
        <dbReference type="ARBA" id="ARBA00005879"/>
    </source>
</evidence>
<evidence type="ECO:0000256" key="5">
    <source>
        <dbReference type="ARBA" id="ARBA00022679"/>
    </source>
</evidence>
<dbReference type="Gene3D" id="3.40.1010.10">
    <property type="entry name" value="Cobalt-precorrin-4 Transmethylase, Domain 1"/>
    <property type="match status" value="1"/>
</dbReference>
<dbReference type="InterPro" id="IPR006364">
    <property type="entry name" value="CobI/CbiL/CobIJ_dom"/>
</dbReference>
<dbReference type="InterPro" id="IPR000878">
    <property type="entry name" value="4pyrrol_Mease"/>
</dbReference>
<dbReference type="EMBL" id="FMHG01000001">
    <property type="protein sequence ID" value="SCJ48929.1"/>
    <property type="molecule type" value="Genomic_DNA"/>
</dbReference>
<dbReference type="GO" id="GO:0030788">
    <property type="term" value="F:precorrin-2 C20-methyltransferase activity"/>
    <property type="evidence" value="ECO:0007669"/>
    <property type="project" value="UniProtKB-EC"/>
</dbReference>
<evidence type="ECO:0000313" key="9">
    <source>
        <dbReference type="EMBL" id="SCJ48929.1"/>
    </source>
</evidence>
<evidence type="ECO:0000256" key="3">
    <source>
        <dbReference type="ARBA" id="ARBA00022573"/>
    </source>
</evidence>
<evidence type="ECO:0000256" key="7">
    <source>
        <dbReference type="PIRNR" id="PIRNR036427"/>
    </source>
</evidence>
<evidence type="ECO:0000259" key="8">
    <source>
        <dbReference type="Pfam" id="PF00590"/>
    </source>
</evidence>
<dbReference type="InterPro" id="IPR014777">
    <property type="entry name" value="4pyrrole_Mease_sub1"/>
</dbReference>
<dbReference type="AlphaFoldDB" id="A0A1C6GUF9"/>
<dbReference type="UniPathway" id="UPA00148"/>
<reference evidence="9" key="1">
    <citation type="submission" date="2015-09" db="EMBL/GenBank/DDBJ databases">
        <authorList>
            <consortium name="Pathogen Informatics"/>
        </authorList>
    </citation>
    <scope>NUCLEOTIDE SEQUENCE</scope>
    <source>
        <strain evidence="9">2789STDY5834896</strain>
    </source>
</reference>
<feature type="domain" description="Tetrapyrrole methylase" evidence="8">
    <location>
        <begin position="5"/>
        <end position="207"/>
    </location>
</feature>
<dbReference type="Gene3D" id="3.30.950.10">
    <property type="entry name" value="Methyltransferase, Cobalt-precorrin-4 Transmethylase, Domain 2"/>
    <property type="match status" value="1"/>
</dbReference>
<gene>
    <name evidence="9" type="primary">cobI</name>
    <name evidence="9" type="ORF">SAMEA3545359_00544</name>
</gene>
<dbReference type="PANTHER" id="PTHR43467:SF2">
    <property type="entry name" value="COBALT-PRECORRIN-2 C(20)-METHYLTRANSFERASE"/>
    <property type="match status" value="1"/>
</dbReference>